<dbReference type="PROSITE" id="PS52015">
    <property type="entry name" value="TONB_CTD"/>
    <property type="match status" value="1"/>
</dbReference>
<keyword evidence="3" id="KW-1133">Transmembrane helix</keyword>
<dbReference type="EMBL" id="UGRS01000001">
    <property type="protein sequence ID" value="SUA36032.1"/>
    <property type="molecule type" value="Genomic_DNA"/>
</dbReference>
<evidence type="ECO:0000313" key="11">
    <source>
        <dbReference type="Proteomes" id="UP000215033"/>
    </source>
</evidence>
<dbReference type="OrthoDB" id="8606209at2"/>
<dbReference type="Pfam" id="PF03544">
    <property type="entry name" value="TonB_C"/>
    <property type="match status" value="1"/>
</dbReference>
<dbReference type="Gene3D" id="3.30.1150.10">
    <property type="match status" value="1"/>
</dbReference>
<dbReference type="RefSeq" id="WP_085362576.1">
    <property type="nucleotide sequence ID" value="NZ_MTBM01000001.1"/>
</dbReference>
<comment type="subcellular location">
    <subcellularLocation>
        <location evidence="1">Membrane</location>
        <topology evidence="1">Single-pass membrane protein</topology>
    </subcellularLocation>
</comment>
<keyword evidence="2" id="KW-0812">Transmembrane</keyword>
<sequence>MKIKRALSTVFAFMLLSAAQTTLAQDITFHQKASEAVQPIIGNLALSIDIDASGQVNDARVVRSSGSKKIDADAVSWIRTQYMRPVTMNGDSIHFSAIKEINFSKTAPIQHAGLSR</sequence>
<evidence type="ECO:0000256" key="1">
    <source>
        <dbReference type="ARBA" id="ARBA00004167"/>
    </source>
</evidence>
<evidence type="ECO:0000256" key="5">
    <source>
        <dbReference type="SAM" id="SignalP"/>
    </source>
</evidence>
<feature type="chain" id="PRO_5044568049" evidence="5">
    <location>
        <begin position="25"/>
        <end position="116"/>
    </location>
</feature>
<dbReference type="GO" id="GO:0016020">
    <property type="term" value="C:membrane"/>
    <property type="evidence" value="ECO:0007669"/>
    <property type="project" value="UniProtKB-SubCell"/>
</dbReference>
<evidence type="ECO:0000256" key="3">
    <source>
        <dbReference type="ARBA" id="ARBA00022989"/>
    </source>
</evidence>
<evidence type="ECO:0000313" key="8">
    <source>
        <dbReference type="EMBL" id="SNU79926.1"/>
    </source>
</evidence>
<feature type="signal peptide" evidence="5">
    <location>
        <begin position="1"/>
        <end position="24"/>
    </location>
</feature>
<keyword evidence="5" id="KW-0732">Signal</keyword>
<reference evidence="7 10" key="1">
    <citation type="submission" date="2017-01" db="EMBL/GenBank/DDBJ databases">
        <authorList>
            <person name="Wolfgang W.J."/>
            <person name="Cole J."/>
            <person name="Wroblewski D."/>
            <person name="Mcginnis J."/>
            <person name="Musser K.A."/>
        </authorList>
    </citation>
    <scope>NUCLEOTIDE SEQUENCE [LARGE SCALE GENOMIC DNA]</scope>
    <source>
        <strain evidence="7 10">DSM 21643</strain>
    </source>
</reference>
<reference evidence="9 12" key="3">
    <citation type="submission" date="2018-06" db="EMBL/GenBank/DDBJ databases">
        <authorList>
            <consortium name="Pathogen Informatics"/>
            <person name="Doyle S."/>
        </authorList>
    </citation>
    <scope>NUCLEOTIDE SEQUENCE [LARGE SCALE GENOMIC DNA]</scope>
    <source>
        <strain evidence="9 12">NCTC12229</strain>
    </source>
</reference>
<evidence type="ECO:0000313" key="7">
    <source>
        <dbReference type="EMBL" id="OSI11524.1"/>
    </source>
</evidence>
<keyword evidence="4" id="KW-0472">Membrane</keyword>
<protein>
    <submittedName>
        <fullName evidence="7">Energy transducer TonB</fullName>
    </submittedName>
    <submittedName>
        <fullName evidence="9">TonB family C-terminal domain</fullName>
    </submittedName>
</protein>
<evidence type="ECO:0000313" key="9">
    <source>
        <dbReference type="EMBL" id="SUA36032.1"/>
    </source>
</evidence>
<dbReference type="EMBL" id="LT906434">
    <property type="protein sequence ID" value="SNU79926.1"/>
    <property type="molecule type" value="Genomic_DNA"/>
</dbReference>
<accession>A0A1X3CVL2</accession>
<proteinExistence type="predicted"/>
<keyword evidence="10" id="KW-1185">Reference proteome</keyword>
<dbReference type="InterPro" id="IPR006260">
    <property type="entry name" value="TonB/TolA_C"/>
</dbReference>
<dbReference type="STRING" id="326523.BWD10_00705"/>
<evidence type="ECO:0000259" key="6">
    <source>
        <dbReference type="PROSITE" id="PS52015"/>
    </source>
</evidence>
<dbReference type="GO" id="GO:0055085">
    <property type="term" value="P:transmembrane transport"/>
    <property type="evidence" value="ECO:0007669"/>
    <property type="project" value="InterPro"/>
</dbReference>
<dbReference type="KEGG" id="nzo:SAMEA4504057_1434"/>
<dbReference type="Proteomes" id="UP000193466">
    <property type="component" value="Unassembled WGS sequence"/>
</dbReference>
<evidence type="ECO:0000256" key="2">
    <source>
        <dbReference type="ARBA" id="ARBA00022692"/>
    </source>
</evidence>
<evidence type="ECO:0000313" key="12">
    <source>
        <dbReference type="Proteomes" id="UP000254055"/>
    </source>
</evidence>
<dbReference type="Proteomes" id="UP000215033">
    <property type="component" value="Chromosome 1"/>
</dbReference>
<dbReference type="SUPFAM" id="SSF74653">
    <property type="entry name" value="TolA/TonB C-terminal domain"/>
    <property type="match status" value="1"/>
</dbReference>
<evidence type="ECO:0000313" key="10">
    <source>
        <dbReference type="Proteomes" id="UP000193466"/>
    </source>
</evidence>
<organism evidence="9 12">
    <name type="scientific">Neisseria zoodegmatis</name>
    <dbReference type="NCBI Taxonomy" id="326523"/>
    <lineage>
        <taxon>Bacteria</taxon>
        <taxon>Pseudomonadati</taxon>
        <taxon>Pseudomonadota</taxon>
        <taxon>Betaproteobacteria</taxon>
        <taxon>Neisseriales</taxon>
        <taxon>Neisseriaceae</taxon>
        <taxon>Neisseria</taxon>
    </lineage>
</organism>
<dbReference type="NCBIfam" id="TIGR01352">
    <property type="entry name" value="tonB_Cterm"/>
    <property type="match status" value="1"/>
</dbReference>
<dbReference type="InterPro" id="IPR037682">
    <property type="entry name" value="TonB_C"/>
</dbReference>
<gene>
    <name evidence="7" type="ORF">BWD10_00705</name>
    <name evidence="9" type="ORF">NCTC12229_00442</name>
    <name evidence="8" type="ORF">SAMEA4504057_01434</name>
</gene>
<dbReference type="EMBL" id="MTBM01000001">
    <property type="protein sequence ID" value="OSI11524.1"/>
    <property type="molecule type" value="Genomic_DNA"/>
</dbReference>
<feature type="domain" description="TonB C-terminal" evidence="6">
    <location>
        <begin position="16"/>
        <end position="110"/>
    </location>
</feature>
<name>A0A1X3CVL2_9NEIS</name>
<dbReference type="Proteomes" id="UP000254055">
    <property type="component" value="Unassembled WGS sequence"/>
</dbReference>
<evidence type="ECO:0000256" key="4">
    <source>
        <dbReference type="ARBA" id="ARBA00023136"/>
    </source>
</evidence>
<dbReference type="AlphaFoldDB" id="A0A1X3CVL2"/>
<reference evidence="8 11" key="2">
    <citation type="submission" date="2017-06" db="EMBL/GenBank/DDBJ databases">
        <authorList>
            <consortium name="Pathogen Informatics"/>
        </authorList>
    </citation>
    <scope>NUCLEOTIDE SEQUENCE [LARGE SCALE GENOMIC DNA]</scope>
    <source>
        <strain evidence="8 11">NCTC12230</strain>
    </source>
</reference>